<sequence>MADNIKGITVTLGADTTALSSALADVNKKSKSLQTELKDIERLLKFDPGNVDLLAQKQRVLQQSIEQTSSKLTQLRSVQQQVNQQFQNGTISESQFRAFNREITRTEQQLNGLRQQVQSLGSQQINVVINGNATSVSQALGDVSTKGKRLQGELREINRLLELDPNNITLVAQRQQVLSEAVYNTTDKLNRLRSMQEQVNEQYRRGDIGAEQHRQFQREIERTEQELRDLTRQLNNQEEEVSQLGRQYRRAFDEARQSMDNMFDNLKRVGAVAAGAGIAIAAGLGIAASKAADFEQAMSNVKSVMAPDEVKEFGSALQDLALKMGAETKYSATEAAQGIEELVKAGVSTADILNGGLSGALSLATAGELELADAAEIASTALNAFRDDNLTVQQAADLLAGAANASATSVSEMKYSLSAVAAVAAGMGLSFKDTTTAIAVFAQNGLKGSDAGTSLKTMLMNLQPSTKAQIKEFERLGLMTYDVQKGMQVLKDNGIKPAGTSFEIVDGQLQKLGATLSGTKEGSAKARDAYQELTMQTGIAQSAFYDASGSMRGMNEIAGILQKSMAKMTDAQRASSLEILFGSDAIRAGNILFREGAKGVDAMAAAMSKVGADQVAAEKLNNLKGQIEQLNGAVETFMISIGNALLPAIKNMVGGLQSLVDGFNALSPGMQSFIAKAAVITAAIGLFGGGLLVIIGYIPMITAGFTALISLFTTIGPAIGAAFTAATGPIGIAIAAIVAAAALIILNWEPIKEYFLKLWPQIVEATTSAWNGIVEFFSGIWEKIKSFFSSGTGEVVALSNPMIGLPLLIFNHWDELVAMLQTVWTAIKSGVSTAWTAIVTTVTGIVQPFIPLVVNFFNNLKEGISKIWDGLKTYFTGVWEVIKNIFLGALLIIVDLVTGDFEGLKKDTEKIWSNIKDGFSKIWTGIQQVFSGALQIVTSYVSNAWQALKIATTAAFTAIGSAIKSGWNASIAFFSSLPSTLAAWGTKIWTAFKNANVRMFVVLATAISTGLNSAMKFVRELPAKMVQWGKDAIQGLINGMKQMIANVGKVVGDVAETIKTKIRSALDIHSPSRVTRGYGQNVGEGLALGIKDKEKQVAAASASVGKTVDDSFAKSMKRINDNAAAAAAGSKKSADKIKKSFNEAFATAQSEHKLGRLDTDDYIKALQQVQSKYAQTSDQSRKVTLEIAKQHKDLAKEQTEAAKAAYEASKSFIEKRTEDGTFSLTQELAAWQKVQEQYKKGTEQRRSAEEEAGKVRVEIYKKLSEASDNFLAKTKEVNDKVAAEEERLNKAYEDAVTQRASAINDFAGLFDAVSNKSEQTGQELLDNLRSQVQYLGTWSQEIAKLATRGIDQGLLAELREMGPKALPQLIALNQLTDQQLTEYSSLFLQKSAEARAQAVTELTGMKDETTAQVAQLHKEAAAEMNGLKNDFLESVKSISNSSKGEFNAMNKSLTQIGKQSMQGLIAGLKSMKGEVVAQAQDIANAVSKTMQKALDIHSPSRETKWVGQMAGQGLVDGMAAMVTNVKSQASTLATAAMPLLGQGNAAVETVSASSASVNVNAEGMFAGATFSVRSDDDIITLARQIAVELLNQSNTAARGRGLSG</sequence>
<dbReference type="Pfam" id="PF10145">
    <property type="entry name" value="PhageMin_Tail"/>
    <property type="match status" value="1"/>
</dbReference>
<comment type="caution">
    <text evidence="5">The sequence shown here is derived from an EMBL/GenBank/DDBJ whole genome shotgun (WGS) entry which is preliminary data.</text>
</comment>
<evidence type="ECO:0000256" key="2">
    <source>
        <dbReference type="SAM" id="Coils"/>
    </source>
</evidence>
<proteinExistence type="predicted"/>
<feature type="transmembrane region" description="Helical" evidence="3">
    <location>
        <begin position="705"/>
        <end position="724"/>
    </location>
</feature>
<keyword evidence="6" id="KW-1185">Reference proteome</keyword>
<evidence type="ECO:0000313" key="5">
    <source>
        <dbReference type="EMBL" id="MFD1885577.1"/>
    </source>
</evidence>
<feature type="transmembrane region" description="Helical" evidence="3">
    <location>
        <begin position="833"/>
        <end position="857"/>
    </location>
</feature>
<protein>
    <submittedName>
        <fullName evidence="5">Phage tail tape measure protein</fullName>
    </submittedName>
</protein>
<dbReference type="Gene3D" id="1.20.120.20">
    <property type="entry name" value="Apolipoprotein"/>
    <property type="match status" value="1"/>
</dbReference>
<keyword evidence="3" id="KW-0472">Membrane</keyword>
<feature type="coiled-coil region" evidence="2">
    <location>
        <begin position="96"/>
        <end position="123"/>
    </location>
</feature>
<feature type="transmembrane region" description="Helical" evidence="3">
    <location>
        <begin position="795"/>
        <end position="813"/>
    </location>
</feature>
<gene>
    <name evidence="5" type="ORF">ACFSC9_08550</name>
</gene>
<accession>A0ABW4RH31</accession>
<reference evidence="6" key="1">
    <citation type="journal article" date="2019" name="Int. J. Syst. Evol. Microbiol.">
        <title>The Global Catalogue of Microorganisms (GCM) 10K type strain sequencing project: providing services to taxonomists for standard genome sequencing and annotation.</title>
        <authorList>
            <consortium name="The Broad Institute Genomics Platform"/>
            <consortium name="The Broad Institute Genome Sequencing Center for Infectious Disease"/>
            <person name="Wu L."/>
            <person name="Ma J."/>
        </authorList>
    </citation>
    <scope>NUCLEOTIDE SEQUENCE [LARGE SCALE GENOMIC DNA]</scope>
    <source>
        <strain evidence="6">CCUG 54950</strain>
    </source>
</reference>
<evidence type="ECO:0000256" key="1">
    <source>
        <dbReference type="ARBA" id="ARBA00022612"/>
    </source>
</evidence>
<organism evidence="5 6">
    <name type="scientific">Paenibacillus wenxiniae</name>
    <dbReference type="NCBI Taxonomy" id="1636843"/>
    <lineage>
        <taxon>Bacteria</taxon>
        <taxon>Bacillati</taxon>
        <taxon>Bacillota</taxon>
        <taxon>Bacilli</taxon>
        <taxon>Bacillales</taxon>
        <taxon>Paenibacillaceae</taxon>
        <taxon>Paenibacillus</taxon>
    </lineage>
</organism>
<feature type="transmembrane region" description="Helical" evidence="3">
    <location>
        <begin position="878"/>
        <end position="897"/>
    </location>
</feature>
<dbReference type="EMBL" id="JBHUEH010000011">
    <property type="protein sequence ID" value="MFD1885577.1"/>
    <property type="molecule type" value="Genomic_DNA"/>
</dbReference>
<dbReference type="NCBIfam" id="TIGR01760">
    <property type="entry name" value="tape_meas_TP901"/>
    <property type="match status" value="2"/>
</dbReference>
<dbReference type="Proteomes" id="UP001597233">
    <property type="component" value="Unassembled WGS sequence"/>
</dbReference>
<evidence type="ECO:0000313" key="6">
    <source>
        <dbReference type="Proteomes" id="UP001597233"/>
    </source>
</evidence>
<dbReference type="RefSeq" id="WP_347325839.1">
    <property type="nucleotide sequence ID" value="NZ_JBCGUH010000007.1"/>
</dbReference>
<dbReference type="PANTHER" id="PTHR37813:SF1">
    <property type="entry name" value="FELS-2 PROPHAGE PROTEIN"/>
    <property type="match status" value="1"/>
</dbReference>
<keyword evidence="1" id="KW-1188">Viral release from host cell</keyword>
<name>A0ABW4RH31_9BACL</name>
<feature type="transmembrane region" description="Helical" evidence="3">
    <location>
        <begin position="673"/>
        <end position="698"/>
    </location>
</feature>
<feature type="transmembrane region" description="Helical" evidence="3">
    <location>
        <begin position="730"/>
        <end position="748"/>
    </location>
</feature>
<evidence type="ECO:0000259" key="4">
    <source>
        <dbReference type="Pfam" id="PF10145"/>
    </source>
</evidence>
<dbReference type="InterPro" id="IPR010090">
    <property type="entry name" value="Phage_tape_meas"/>
</dbReference>
<feature type="coiled-coil region" evidence="2">
    <location>
        <begin position="213"/>
        <end position="254"/>
    </location>
</feature>
<feature type="domain" description="Phage tail tape measure protein" evidence="4">
    <location>
        <begin position="318"/>
        <end position="513"/>
    </location>
</feature>
<dbReference type="PANTHER" id="PTHR37813">
    <property type="entry name" value="FELS-2 PROPHAGE PROTEIN"/>
    <property type="match status" value="1"/>
</dbReference>
<keyword evidence="3" id="KW-1133">Transmembrane helix</keyword>
<keyword evidence="2" id="KW-0175">Coiled coil</keyword>
<evidence type="ECO:0000256" key="3">
    <source>
        <dbReference type="SAM" id="Phobius"/>
    </source>
</evidence>
<keyword evidence="3" id="KW-0812">Transmembrane</keyword>